<keyword evidence="2" id="KW-0238">DNA-binding</keyword>
<feature type="domain" description="HTH marR-type" evidence="4">
    <location>
        <begin position="1"/>
        <end position="145"/>
    </location>
</feature>
<evidence type="ECO:0000256" key="2">
    <source>
        <dbReference type="ARBA" id="ARBA00023125"/>
    </source>
</evidence>
<reference evidence="5" key="1">
    <citation type="submission" date="2023-06" db="EMBL/GenBank/DDBJ databases">
        <title>MT1 and MT2 Draft Genomes of Novel Species.</title>
        <authorList>
            <person name="Venkateswaran K."/>
        </authorList>
    </citation>
    <scope>NUCLEOTIDE SEQUENCE</scope>
    <source>
        <strain evidence="5">F6_8S_P_1B</strain>
    </source>
</reference>
<evidence type="ECO:0000256" key="3">
    <source>
        <dbReference type="ARBA" id="ARBA00023163"/>
    </source>
</evidence>
<dbReference type="InterPro" id="IPR036388">
    <property type="entry name" value="WH-like_DNA-bd_sf"/>
</dbReference>
<dbReference type="InterPro" id="IPR052526">
    <property type="entry name" value="HTH-type_Bedaq_tolerance"/>
</dbReference>
<dbReference type="Pfam" id="PF01047">
    <property type="entry name" value="MarR"/>
    <property type="match status" value="1"/>
</dbReference>
<evidence type="ECO:0000256" key="1">
    <source>
        <dbReference type="ARBA" id="ARBA00023015"/>
    </source>
</evidence>
<keyword evidence="6" id="KW-1185">Reference proteome</keyword>
<dbReference type="PROSITE" id="PS01117">
    <property type="entry name" value="HTH_MARR_1"/>
    <property type="match status" value="1"/>
</dbReference>
<dbReference type="Proteomes" id="UP001174208">
    <property type="component" value="Unassembled WGS sequence"/>
</dbReference>
<dbReference type="PANTHER" id="PTHR39515">
    <property type="entry name" value="CONSERVED PROTEIN"/>
    <property type="match status" value="1"/>
</dbReference>
<dbReference type="SMART" id="SM00347">
    <property type="entry name" value="HTH_MARR"/>
    <property type="match status" value="1"/>
</dbReference>
<protein>
    <submittedName>
        <fullName evidence="5">MarR family transcriptional regulator</fullName>
    </submittedName>
</protein>
<evidence type="ECO:0000313" key="6">
    <source>
        <dbReference type="Proteomes" id="UP001174208"/>
    </source>
</evidence>
<evidence type="ECO:0000259" key="4">
    <source>
        <dbReference type="PROSITE" id="PS50995"/>
    </source>
</evidence>
<gene>
    <name evidence="5" type="ORF">P5G50_00500</name>
</gene>
<dbReference type="RefSeq" id="WP_301209733.1">
    <property type="nucleotide sequence ID" value="NZ_JAROCF010000001.1"/>
</dbReference>
<dbReference type="EMBL" id="JAROCF010000001">
    <property type="protein sequence ID" value="MDN4612914.1"/>
    <property type="molecule type" value="Genomic_DNA"/>
</dbReference>
<comment type="caution">
    <text evidence="5">The sequence shown here is derived from an EMBL/GenBank/DDBJ whole genome shotgun (WGS) entry which is preliminary data.</text>
</comment>
<dbReference type="InterPro" id="IPR023187">
    <property type="entry name" value="Tscrpt_reg_MarR-type_CS"/>
</dbReference>
<proteinExistence type="predicted"/>
<keyword evidence="3" id="KW-0804">Transcription</keyword>
<accession>A0ABT8K9C1</accession>
<sequence length="154" mass="16199">MRTEHDDLGRPTAEDDDVPGRLALAIGRLNRRIRSSTGGLSHGQLSALSTIVRRGPLRPGELAAIEVVAAPTITRVISDLEGRGLVAREPDPDDGRSFFVSASDAGIALLLEARTDRARAVSAVLAELTPAQRRTIAAALPALEEAAQLLPAPS</sequence>
<dbReference type="PROSITE" id="PS50995">
    <property type="entry name" value="HTH_MARR_2"/>
    <property type="match status" value="1"/>
</dbReference>
<dbReference type="Gene3D" id="1.10.10.10">
    <property type="entry name" value="Winged helix-like DNA-binding domain superfamily/Winged helix DNA-binding domain"/>
    <property type="match status" value="1"/>
</dbReference>
<organism evidence="5 6">
    <name type="scientific">Leifsonia williamsii</name>
    <dbReference type="NCBI Taxonomy" id="3035919"/>
    <lineage>
        <taxon>Bacteria</taxon>
        <taxon>Bacillati</taxon>
        <taxon>Actinomycetota</taxon>
        <taxon>Actinomycetes</taxon>
        <taxon>Micrococcales</taxon>
        <taxon>Microbacteriaceae</taxon>
        <taxon>Leifsonia</taxon>
    </lineage>
</organism>
<dbReference type="PANTHER" id="PTHR39515:SF2">
    <property type="entry name" value="HTH-TYPE TRANSCRIPTIONAL REGULATOR RV0880"/>
    <property type="match status" value="1"/>
</dbReference>
<keyword evidence="1" id="KW-0805">Transcription regulation</keyword>
<dbReference type="InterPro" id="IPR000835">
    <property type="entry name" value="HTH_MarR-typ"/>
</dbReference>
<name>A0ABT8K9C1_9MICO</name>
<dbReference type="InterPro" id="IPR036390">
    <property type="entry name" value="WH_DNA-bd_sf"/>
</dbReference>
<evidence type="ECO:0000313" key="5">
    <source>
        <dbReference type="EMBL" id="MDN4612914.1"/>
    </source>
</evidence>
<dbReference type="SUPFAM" id="SSF46785">
    <property type="entry name" value="Winged helix' DNA-binding domain"/>
    <property type="match status" value="1"/>
</dbReference>